<dbReference type="SUPFAM" id="SSF51126">
    <property type="entry name" value="Pectin lyase-like"/>
    <property type="match status" value="1"/>
</dbReference>
<evidence type="ECO:0000256" key="2">
    <source>
        <dbReference type="ARBA" id="ARBA00023180"/>
    </source>
</evidence>
<dbReference type="Pfam" id="PF18998">
    <property type="entry name" value="Flg_new_2"/>
    <property type="match status" value="1"/>
</dbReference>
<name>A0A2G6E7F9_9BACT</name>
<dbReference type="PANTHER" id="PTHR42970:SF1">
    <property type="entry name" value="PECTATE LYASE C-RELATED"/>
    <property type="match status" value="1"/>
</dbReference>
<evidence type="ECO:0000313" key="6">
    <source>
        <dbReference type="Proteomes" id="UP000229740"/>
    </source>
</evidence>
<organism evidence="5 6">
    <name type="scientific">candidate division KSB3 bacterium</name>
    <dbReference type="NCBI Taxonomy" id="2044937"/>
    <lineage>
        <taxon>Bacteria</taxon>
        <taxon>candidate division KSB3</taxon>
    </lineage>
</organism>
<keyword evidence="3" id="KW-0812">Transmembrane</keyword>
<dbReference type="InterPro" id="IPR052063">
    <property type="entry name" value="Polysaccharide_Lyase_1"/>
</dbReference>
<feature type="domain" description="Bacterial repeat" evidence="4">
    <location>
        <begin position="650"/>
        <end position="707"/>
    </location>
</feature>
<dbReference type="InterPro" id="IPR011050">
    <property type="entry name" value="Pectin_lyase_fold/virulence"/>
</dbReference>
<evidence type="ECO:0000256" key="1">
    <source>
        <dbReference type="ARBA" id="ARBA00022723"/>
    </source>
</evidence>
<dbReference type="InterPro" id="IPR044060">
    <property type="entry name" value="Bacterial_rp_domain"/>
</dbReference>
<dbReference type="InterPro" id="IPR012334">
    <property type="entry name" value="Pectin_lyas_fold"/>
</dbReference>
<proteinExistence type="predicted"/>
<dbReference type="GO" id="GO:0046872">
    <property type="term" value="F:metal ion binding"/>
    <property type="evidence" value="ECO:0007669"/>
    <property type="project" value="UniProtKB-KW"/>
</dbReference>
<accession>A0A2G6E7F9</accession>
<evidence type="ECO:0000259" key="4">
    <source>
        <dbReference type="Pfam" id="PF18998"/>
    </source>
</evidence>
<reference evidence="5 6" key="1">
    <citation type="submission" date="2017-10" db="EMBL/GenBank/DDBJ databases">
        <title>Novel microbial diversity and functional potential in the marine mammal oral microbiome.</title>
        <authorList>
            <person name="Dudek N.K."/>
            <person name="Sun C.L."/>
            <person name="Burstein D."/>
            <person name="Kantor R.S."/>
            <person name="Aliaga Goltsman D.S."/>
            <person name="Bik E.M."/>
            <person name="Thomas B.C."/>
            <person name="Banfield J.F."/>
            <person name="Relman D.A."/>
        </authorList>
    </citation>
    <scope>NUCLEOTIDE SEQUENCE [LARGE SCALE GENOMIC DNA]</scope>
    <source>
        <strain evidence="5">DOLZORAL124_49_17</strain>
    </source>
</reference>
<keyword evidence="2" id="KW-0325">Glycoprotein</keyword>
<feature type="transmembrane region" description="Helical" evidence="3">
    <location>
        <begin position="12"/>
        <end position="32"/>
    </location>
</feature>
<evidence type="ECO:0000313" key="5">
    <source>
        <dbReference type="EMBL" id="PID58033.1"/>
    </source>
</evidence>
<keyword evidence="3" id="KW-0472">Membrane</keyword>
<dbReference type="Proteomes" id="UP000229740">
    <property type="component" value="Unassembled WGS sequence"/>
</dbReference>
<dbReference type="InterPro" id="IPR013424">
    <property type="entry name" value="Ice-binding_C"/>
</dbReference>
<gene>
    <name evidence="5" type="ORF">CSB45_04915</name>
</gene>
<comment type="caution">
    <text evidence="5">The sequence shown here is derived from an EMBL/GenBank/DDBJ whole genome shotgun (WGS) entry which is preliminary data.</text>
</comment>
<dbReference type="AlphaFoldDB" id="A0A2G6E7F9"/>
<dbReference type="PANTHER" id="PTHR42970">
    <property type="entry name" value="PECTATE LYASE C-RELATED"/>
    <property type="match status" value="1"/>
</dbReference>
<keyword evidence="1" id="KW-0479">Metal-binding</keyword>
<keyword evidence="3" id="KW-1133">Transmembrane helix</keyword>
<dbReference type="Gene3D" id="2.160.20.10">
    <property type="entry name" value="Single-stranded right-handed beta-helix, Pectin lyase-like"/>
    <property type="match status" value="1"/>
</dbReference>
<protein>
    <recommendedName>
        <fullName evidence="4">Bacterial repeat domain-containing protein</fullName>
    </recommendedName>
</protein>
<dbReference type="NCBIfam" id="TIGR02595">
    <property type="entry name" value="PEP_CTERM"/>
    <property type="match status" value="1"/>
</dbReference>
<dbReference type="EMBL" id="PDPS01000024">
    <property type="protein sequence ID" value="PID58033.1"/>
    <property type="molecule type" value="Genomic_DNA"/>
</dbReference>
<evidence type="ECO:0000256" key="3">
    <source>
        <dbReference type="SAM" id="Phobius"/>
    </source>
</evidence>
<sequence>MMNNRMNFLQYPLTVFYVVTILVVGFCALLPVQSAAELRAFPGAEGFGANASGGRGGDVVYVTNLNPEGPGSLNEALGYLHENPDMLKPRYILFKISGLISPGSSWIHTTHIEHGDFTLAGHTSPGGVILPGLFTSCNGAERCDVDNMIIRHLRSRPAGRENALDDAIRLNNAQNVILDHCSFGRASDEVMQISYNKNFSVQNSLFAETLGSHADRGGVLVKYGSYQKPNTRISFHHNMFNRIQGRMPQVDCSDDKDDSYCRDGNSMELELSNNVMWDAGTPIVFKGSYLDESPMNHKYNVNLVNNYYYVRDSRYSSPYQFGMWAFYGDNSDNAFYVAGNKMNIYPDSSDFELFGWATYVHPNTNPVPGIHRSSRHSYPTIQYTPTEQLVQYMIQNVGAFPRDPMDRRLMSWVEREEIDPTHWSRAPRNDALQFDWSEAPLPPLDSDDDGMPDEWEICNGLDPLTQDHTGKQLSVRYTGVEGYDNLEVYLNRLSDHLVNGTALLEGQCRNYPVRLRAEASASQVNSGETIHFTITVPDGQAIERVALSLDLLEDPYQFPSPKEHDIKVGQHDRKWEYDYTVPDGRQAGNYSVLLALKNTSGENGYAIIRFGDDPTTQYFQGESAFHQLTIHKSGYGTIVSQPAGIDCGEGCVEAVALYQEESSVELVATARPGYIFSGWSEAHCGTETVCRVTMDRDTQITATFEEDSGEIRFSKEQTLHRDRGGSPSQPFVCRGDTISYSISAVNTFQSAISLVISDTLSPLVEYIASSLEINDEKVELNFSDQLEYAGELASGDAIEISFDVLVNQDALVRERVENTAVLTAYFVGWHTPFIRDRQSNTTSARVLESVAVPEPSTYLLLGSGLLLCALAKKTIEEKR</sequence>